<proteinExistence type="predicted"/>
<dbReference type="PANTHER" id="PTHR47917">
    <property type="match status" value="1"/>
</dbReference>
<gene>
    <name evidence="2" type="ORF">ENT99_03435</name>
    <name evidence="3" type="ORF">ENU64_08115</name>
</gene>
<sequence length="298" mass="34653">MVSTVTKYRIILRILRRPFKYWYPGANFINEIIDRYGNHIENGDILVISEKALSIALGNIYDEEIIHVDIITKLFTFMTVKILWTKLLRSLLKSQDILSILDNTSIKVLGAHKKLALRYGGLKHFLKPVSEAGIDTTNLPYSYVSLPLLNIDHVLNKIQIEIYRNLKKYVNILVIDTDKTYRMKYLKNVVFATRFSTIKGVIDLGFVSYILGKKFRNLFVAYPTPIAYKGIRLSLHLILYIAKFVEKFMGHGLGRTAVEMLMNLNKRDFKDIKWIDMNKVKHYPVILVKLKIIHKSFN</sequence>
<evidence type="ECO:0000259" key="1">
    <source>
        <dbReference type="Pfam" id="PF01996"/>
    </source>
</evidence>
<dbReference type="EMBL" id="DTAU01000061">
    <property type="protein sequence ID" value="HFQ78740.1"/>
    <property type="molecule type" value="Genomic_DNA"/>
</dbReference>
<dbReference type="AlphaFoldDB" id="A0A7J3N0R3"/>
<accession>A0A7J3N0R3</accession>
<protein>
    <recommendedName>
        <fullName evidence="1">Coenzyme F420:L-glutamate ligase-like domain-containing protein</fullName>
    </recommendedName>
</protein>
<dbReference type="PANTHER" id="PTHR47917:SF1">
    <property type="entry name" value="COENZYME F420:L-GLUTAMATE LIGASE"/>
    <property type="match status" value="1"/>
</dbReference>
<dbReference type="Pfam" id="PF01996">
    <property type="entry name" value="F420_ligase"/>
    <property type="match status" value="1"/>
</dbReference>
<dbReference type="GO" id="GO:0052618">
    <property type="term" value="F:coenzyme F420-0:L-glutamate ligase activity"/>
    <property type="evidence" value="ECO:0007669"/>
    <property type="project" value="TreeGrafter"/>
</dbReference>
<dbReference type="InterPro" id="IPR002847">
    <property type="entry name" value="F420-0_gamma-glut_ligase-dom"/>
</dbReference>
<evidence type="ECO:0000313" key="2">
    <source>
        <dbReference type="EMBL" id="HFQ78740.1"/>
    </source>
</evidence>
<evidence type="ECO:0000313" key="3">
    <source>
        <dbReference type="EMBL" id="HGT99371.1"/>
    </source>
</evidence>
<comment type="caution">
    <text evidence="3">The sequence shown here is derived from an EMBL/GenBank/DDBJ whole genome shotgun (WGS) entry which is preliminary data.</text>
</comment>
<reference evidence="3" key="1">
    <citation type="journal article" date="2020" name="mSystems">
        <title>Genome- and Community-Level Interaction Insights into Carbon Utilization and Element Cycling Functions of Hydrothermarchaeota in Hydrothermal Sediment.</title>
        <authorList>
            <person name="Zhou Z."/>
            <person name="Liu Y."/>
            <person name="Xu W."/>
            <person name="Pan J."/>
            <person name="Luo Z.H."/>
            <person name="Li M."/>
        </authorList>
    </citation>
    <scope>NUCLEOTIDE SEQUENCE [LARGE SCALE GENOMIC DNA]</scope>
    <source>
        <strain evidence="2">SpSt-629</strain>
        <strain evidence="3">SpSt-688</strain>
    </source>
</reference>
<feature type="domain" description="Coenzyme F420:L-glutamate ligase-like" evidence="1">
    <location>
        <begin position="24"/>
        <end position="193"/>
    </location>
</feature>
<dbReference type="SUPFAM" id="SSF144010">
    <property type="entry name" value="CofE-like"/>
    <property type="match status" value="1"/>
</dbReference>
<organism evidence="3">
    <name type="scientific">Ignisphaera aggregans</name>
    <dbReference type="NCBI Taxonomy" id="334771"/>
    <lineage>
        <taxon>Archaea</taxon>
        <taxon>Thermoproteota</taxon>
        <taxon>Thermoprotei</taxon>
        <taxon>Desulfurococcales</taxon>
        <taxon>Desulfurococcaceae</taxon>
        <taxon>Ignisphaera</taxon>
    </lineage>
</organism>
<dbReference type="EMBL" id="DTDH01000227">
    <property type="protein sequence ID" value="HGT99371.1"/>
    <property type="molecule type" value="Genomic_DNA"/>
</dbReference>
<name>A0A7J3N0R3_9CREN</name>